<evidence type="ECO:0000313" key="2">
    <source>
        <dbReference type="EMBL" id="OHB04376.1"/>
    </source>
</evidence>
<feature type="transmembrane region" description="Helical" evidence="1">
    <location>
        <begin position="34"/>
        <end position="53"/>
    </location>
</feature>
<dbReference type="EMBL" id="MHWE01000007">
    <property type="protein sequence ID" value="OHB04376.1"/>
    <property type="molecule type" value="Genomic_DNA"/>
</dbReference>
<keyword evidence="1" id="KW-1133">Transmembrane helix</keyword>
<dbReference type="AlphaFoldDB" id="A0A1G2U4E6"/>
<evidence type="ECO:0000313" key="3">
    <source>
        <dbReference type="Proteomes" id="UP000176800"/>
    </source>
</evidence>
<feature type="transmembrane region" description="Helical" evidence="1">
    <location>
        <begin position="65"/>
        <end position="83"/>
    </location>
</feature>
<keyword evidence="1" id="KW-0472">Membrane</keyword>
<accession>A0A1G2U4E6</accession>
<reference evidence="2 3" key="1">
    <citation type="journal article" date="2016" name="Nat. Commun.">
        <title>Thousands of microbial genomes shed light on interconnected biogeochemical processes in an aquifer system.</title>
        <authorList>
            <person name="Anantharaman K."/>
            <person name="Brown C.T."/>
            <person name="Hug L.A."/>
            <person name="Sharon I."/>
            <person name="Castelle C.J."/>
            <person name="Probst A.J."/>
            <person name="Thomas B.C."/>
            <person name="Singh A."/>
            <person name="Wilkins M.J."/>
            <person name="Karaoz U."/>
            <person name="Brodie E.L."/>
            <person name="Williams K.H."/>
            <person name="Hubbard S.S."/>
            <person name="Banfield J.F."/>
        </authorList>
    </citation>
    <scope>NUCLEOTIDE SEQUENCE [LARGE SCALE GENOMIC DNA]</scope>
</reference>
<sequence>MKRLPYWLQAAIFALVFVPLIFFLKVLCPISAGCLADPFLIVIFSPLFLFSFFPVVENSAVAEPLFIVLFWTLIAIILGYLYGKIRGKKTSGETS</sequence>
<feature type="transmembrane region" description="Helical" evidence="1">
    <location>
        <begin position="6"/>
        <end position="27"/>
    </location>
</feature>
<protein>
    <submittedName>
        <fullName evidence="2">Uncharacterized protein</fullName>
    </submittedName>
</protein>
<dbReference type="Proteomes" id="UP000176800">
    <property type="component" value="Unassembled WGS sequence"/>
</dbReference>
<organism evidence="2 3">
    <name type="scientific">Candidatus Zambryskibacteria bacterium RIFCSPLOWO2_01_FULL_45_21</name>
    <dbReference type="NCBI Taxonomy" id="1802761"/>
    <lineage>
        <taxon>Bacteria</taxon>
        <taxon>Candidatus Zambryskiibacteriota</taxon>
    </lineage>
</organism>
<comment type="caution">
    <text evidence="2">The sequence shown here is derived from an EMBL/GenBank/DDBJ whole genome shotgun (WGS) entry which is preliminary data.</text>
</comment>
<keyword evidence="1" id="KW-0812">Transmembrane</keyword>
<gene>
    <name evidence="2" type="ORF">A3B14_01860</name>
</gene>
<name>A0A1G2U4E6_9BACT</name>
<proteinExistence type="predicted"/>
<evidence type="ECO:0000256" key="1">
    <source>
        <dbReference type="SAM" id="Phobius"/>
    </source>
</evidence>